<feature type="domain" description="Phosphotransferase system enzyme I N-terminal" evidence="23">
    <location>
        <begin position="10"/>
        <end position="129"/>
    </location>
</feature>
<dbReference type="Gene3D" id="3.20.20.60">
    <property type="entry name" value="Phosphoenolpyruvate-binding domains"/>
    <property type="match status" value="1"/>
</dbReference>
<evidence type="ECO:0000256" key="8">
    <source>
        <dbReference type="ARBA" id="ARBA00022448"/>
    </source>
</evidence>
<keyword evidence="8 17" id="KW-0813">Transport</keyword>
<dbReference type="SUPFAM" id="SSF47831">
    <property type="entry name" value="Enzyme I of the PEP:sugar phosphotransferase system HPr-binding (sub)domain"/>
    <property type="match status" value="1"/>
</dbReference>
<comment type="function">
    <text evidence="3 17">General (non sugar-specific) component of the phosphoenolpyruvate-dependent sugar phosphotransferase system (sugar PTS). This major carbohydrate active-transport system catalyzes the phosphorylation of incoming sugar substrates concomitantly with their translocation across the cell membrane. Enzyme I transfers the phosphoryl group from phosphoenolpyruvate (PEP) to the phosphoryl carrier protein (HPr).</text>
</comment>
<evidence type="ECO:0000256" key="19">
    <source>
        <dbReference type="PIRSR" id="PIRSR000732-3"/>
    </source>
</evidence>
<dbReference type="Proteomes" id="UP000199012">
    <property type="component" value="Unassembled WGS sequence"/>
</dbReference>
<evidence type="ECO:0000259" key="22">
    <source>
        <dbReference type="Pfam" id="PF02896"/>
    </source>
</evidence>
<dbReference type="EMBL" id="FOKA01000001">
    <property type="protein sequence ID" value="SFA72709.1"/>
    <property type="molecule type" value="Genomic_DNA"/>
</dbReference>
<evidence type="ECO:0000256" key="14">
    <source>
        <dbReference type="ARBA" id="ARBA00022777"/>
    </source>
</evidence>
<dbReference type="InterPro" id="IPR006318">
    <property type="entry name" value="PTS_EI-like"/>
</dbReference>
<evidence type="ECO:0000256" key="6">
    <source>
        <dbReference type="ARBA" id="ARBA00012232"/>
    </source>
</evidence>
<evidence type="ECO:0000256" key="15">
    <source>
        <dbReference type="ARBA" id="ARBA00022842"/>
    </source>
</evidence>
<evidence type="ECO:0000256" key="12">
    <source>
        <dbReference type="ARBA" id="ARBA00022683"/>
    </source>
</evidence>
<evidence type="ECO:0000256" key="1">
    <source>
        <dbReference type="ARBA" id="ARBA00000683"/>
    </source>
</evidence>
<dbReference type="InterPro" id="IPR000121">
    <property type="entry name" value="PEP_util_C"/>
</dbReference>
<dbReference type="GO" id="GO:0008965">
    <property type="term" value="F:phosphoenolpyruvate-protein phosphotransferase activity"/>
    <property type="evidence" value="ECO:0007669"/>
    <property type="project" value="UniProtKB-EC"/>
</dbReference>
<keyword evidence="14 17" id="KW-0418">Kinase</keyword>
<feature type="binding site" evidence="18">
    <location>
        <begin position="438"/>
        <end position="439"/>
    </location>
    <ligand>
        <name>phosphoenolpyruvate</name>
        <dbReference type="ChEBI" id="CHEBI:58702"/>
    </ligand>
</feature>
<evidence type="ECO:0000256" key="17">
    <source>
        <dbReference type="PIRNR" id="PIRNR000732"/>
    </source>
</evidence>
<dbReference type="OrthoDB" id="9765468at2"/>
<dbReference type="Gene3D" id="1.10.274.10">
    <property type="entry name" value="PtsI, HPr-binding domain"/>
    <property type="match status" value="1"/>
</dbReference>
<dbReference type="PANTHER" id="PTHR46244">
    <property type="entry name" value="PHOSPHOENOLPYRUVATE-PROTEIN PHOSPHOTRANSFERASE"/>
    <property type="match status" value="1"/>
</dbReference>
<dbReference type="GO" id="GO:0009401">
    <property type="term" value="P:phosphoenolpyruvate-dependent sugar phosphotransferase system"/>
    <property type="evidence" value="ECO:0007669"/>
    <property type="project" value="UniProtKB-KW"/>
</dbReference>
<dbReference type="PIRSF" id="PIRSF000732">
    <property type="entry name" value="PTS_enzyme_I"/>
    <property type="match status" value="1"/>
</dbReference>
<dbReference type="NCBIfam" id="TIGR01417">
    <property type="entry name" value="PTS_I_fam"/>
    <property type="match status" value="1"/>
</dbReference>
<evidence type="ECO:0000256" key="10">
    <source>
        <dbReference type="ARBA" id="ARBA00022597"/>
    </source>
</evidence>
<feature type="binding site" evidence="19">
    <location>
        <position position="415"/>
    </location>
    <ligand>
        <name>Mg(2+)</name>
        <dbReference type="ChEBI" id="CHEBI:18420"/>
    </ligand>
</feature>
<feature type="binding site" evidence="18">
    <location>
        <position position="326"/>
    </location>
    <ligand>
        <name>phosphoenolpyruvate</name>
        <dbReference type="ChEBI" id="CHEBI:58702"/>
    </ligand>
</feature>
<keyword evidence="11 17" id="KW-0808">Transferase</keyword>
<feature type="binding site" evidence="19">
    <location>
        <position position="439"/>
    </location>
    <ligand>
        <name>Mg(2+)</name>
        <dbReference type="ChEBI" id="CHEBI:18420"/>
    </ligand>
</feature>
<dbReference type="InterPro" id="IPR040442">
    <property type="entry name" value="Pyrv_kinase-like_dom_sf"/>
</dbReference>
<dbReference type="InterPro" id="IPR015813">
    <property type="entry name" value="Pyrv/PenolPyrv_kinase-like_dom"/>
</dbReference>
<keyword evidence="12 17" id="KW-0598">Phosphotransferase system</keyword>
<evidence type="ECO:0000256" key="13">
    <source>
        <dbReference type="ARBA" id="ARBA00022723"/>
    </source>
</evidence>
<accession>A0A1I0V8L9</accession>
<keyword evidence="15 17" id="KW-0460">Magnesium</keyword>
<evidence type="ECO:0000256" key="4">
    <source>
        <dbReference type="ARBA" id="ARBA00004496"/>
    </source>
</evidence>
<evidence type="ECO:0000256" key="16">
    <source>
        <dbReference type="ARBA" id="ARBA00033235"/>
    </source>
</evidence>
<dbReference type="Pfam" id="PF02896">
    <property type="entry name" value="PEP-utilizers_C"/>
    <property type="match status" value="1"/>
</dbReference>
<dbReference type="EC" id="2.7.3.9" evidence="6 17"/>
<dbReference type="InterPro" id="IPR036637">
    <property type="entry name" value="Phosphohistidine_dom_sf"/>
</dbReference>
<dbReference type="SUPFAM" id="SSF51621">
    <property type="entry name" value="Phosphoenolpyruvate/pyruvate domain"/>
    <property type="match status" value="1"/>
</dbReference>
<feature type="domain" description="PEP-utilising enzyme mobile" evidence="21">
    <location>
        <begin position="159"/>
        <end position="228"/>
    </location>
</feature>
<feature type="binding site" evidence="18">
    <location>
        <position position="449"/>
    </location>
    <ligand>
        <name>phosphoenolpyruvate</name>
        <dbReference type="ChEBI" id="CHEBI:58702"/>
    </ligand>
</feature>
<dbReference type="STRING" id="988821.SAMN05421867_101243"/>
<evidence type="ECO:0000256" key="20">
    <source>
        <dbReference type="SAM" id="MobiDB-lite"/>
    </source>
</evidence>
<evidence type="ECO:0000256" key="11">
    <source>
        <dbReference type="ARBA" id="ARBA00022679"/>
    </source>
</evidence>
<dbReference type="PROSITE" id="PS00370">
    <property type="entry name" value="PEP_ENZYMES_PHOS_SITE"/>
    <property type="match status" value="1"/>
</dbReference>
<keyword evidence="9 17" id="KW-0963">Cytoplasm</keyword>
<dbReference type="InterPro" id="IPR008279">
    <property type="entry name" value="PEP-util_enz_mobile_dom"/>
</dbReference>
<evidence type="ECO:0000313" key="24">
    <source>
        <dbReference type="EMBL" id="SFA72709.1"/>
    </source>
</evidence>
<dbReference type="GO" id="GO:0016301">
    <property type="term" value="F:kinase activity"/>
    <property type="evidence" value="ECO:0007669"/>
    <property type="project" value="UniProtKB-KW"/>
</dbReference>
<evidence type="ECO:0000256" key="3">
    <source>
        <dbReference type="ARBA" id="ARBA00002728"/>
    </source>
</evidence>
<evidence type="ECO:0000256" key="5">
    <source>
        <dbReference type="ARBA" id="ARBA00007837"/>
    </source>
</evidence>
<comment type="catalytic activity">
    <reaction evidence="1 17">
        <text>L-histidyl-[protein] + phosphoenolpyruvate = N(pros)-phospho-L-histidyl-[protein] + pyruvate</text>
        <dbReference type="Rhea" id="RHEA:23880"/>
        <dbReference type="Rhea" id="RHEA-COMP:9745"/>
        <dbReference type="Rhea" id="RHEA-COMP:9746"/>
        <dbReference type="ChEBI" id="CHEBI:15361"/>
        <dbReference type="ChEBI" id="CHEBI:29979"/>
        <dbReference type="ChEBI" id="CHEBI:58702"/>
        <dbReference type="ChEBI" id="CHEBI:64837"/>
        <dbReference type="EC" id="2.7.3.9"/>
    </reaction>
</comment>
<protein>
    <recommendedName>
        <fullName evidence="7 17">Phosphoenolpyruvate-protein phosphotransferase</fullName>
        <ecNumber evidence="6 17">2.7.3.9</ecNumber>
    </recommendedName>
    <alternativeName>
        <fullName evidence="16 17">Phosphotransferase system, enzyme I</fullName>
    </alternativeName>
</protein>
<feature type="region of interest" description="Disordered" evidence="20">
    <location>
        <begin position="1"/>
        <end position="27"/>
    </location>
</feature>
<dbReference type="InterPro" id="IPR024692">
    <property type="entry name" value="PTS_EI"/>
</dbReference>
<reference evidence="24 25" key="1">
    <citation type="submission" date="2016-10" db="EMBL/GenBank/DDBJ databases">
        <authorList>
            <person name="de Groot N.N."/>
        </authorList>
    </citation>
    <scope>NUCLEOTIDE SEQUENCE [LARGE SCALE GENOMIC DNA]</scope>
    <source>
        <strain evidence="24 25">CGMCC 4.6945</strain>
    </source>
</reference>
<keyword evidence="25" id="KW-1185">Reference proteome</keyword>
<dbReference type="Pfam" id="PF05524">
    <property type="entry name" value="PEP-utilisers_N"/>
    <property type="match status" value="1"/>
</dbReference>
<dbReference type="InterPro" id="IPR050499">
    <property type="entry name" value="PEP-utilizing_PTS_enzyme"/>
</dbReference>
<dbReference type="InterPro" id="IPR018274">
    <property type="entry name" value="PEP_util_AS"/>
</dbReference>
<evidence type="ECO:0000259" key="23">
    <source>
        <dbReference type="Pfam" id="PF05524"/>
    </source>
</evidence>
<dbReference type="PRINTS" id="PR01736">
    <property type="entry name" value="PHPHTRNFRASE"/>
</dbReference>
<dbReference type="InterPro" id="IPR036618">
    <property type="entry name" value="PtsI_HPr-bd_sf"/>
</dbReference>
<keyword evidence="10 17" id="KW-0762">Sugar transport</keyword>
<evidence type="ECO:0000259" key="21">
    <source>
        <dbReference type="Pfam" id="PF00391"/>
    </source>
</evidence>
<keyword evidence="13 17" id="KW-0479">Metal-binding</keyword>
<evidence type="ECO:0000256" key="9">
    <source>
        <dbReference type="ARBA" id="ARBA00022490"/>
    </source>
</evidence>
<dbReference type="Gene3D" id="3.50.30.10">
    <property type="entry name" value="Phosphohistidine domain"/>
    <property type="match status" value="1"/>
</dbReference>
<name>A0A1I0V8L9_9CELL</name>
<feature type="domain" description="PEP-utilising enzyme C-terminal" evidence="22">
    <location>
        <begin position="256"/>
        <end position="520"/>
    </location>
</feature>
<dbReference type="RefSeq" id="WP_139224261.1">
    <property type="nucleotide sequence ID" value="NZ_BONM01000013.1"/>
</dbReference>
<evidence type="ECO:0000313" key="25">
    <source>
        <dbReference type="Proteomes" id="UP000199012"/>
    </source>
</evidence>
<dbReference type="InterPro" id="IPR008731">
    <property type="entry name" value="PTS_EIN"/>
</dbReference>
<evidence type="ECO:0000256" key="7">
    <source>
        <dbReference type="ARBA" id="ARBA00016544"/>
    </source>
</evidence>
<gene>
    <name evidence="24" type="ORF">SAMN05421867_101243</name>
</gene>
<dbReference type="AlphaFoldDB" id="A0A1I0V8L9"/>
<comment type="cofactor">
    <cofactor evidence="2 17 19">
        <name>Mg(2+)</name>
        <dbReference type="ChEBI" id="CHEBI:18420"/>
    </cofactor>
</comment>
<sequence length="563" mass="56627">MSATTTVLPGLPASPGRTSGPALRLPDPVLEPPAGVRVPPSGDVAAAAARIADSSHRVRAALEADAARVEGDAREILQATAAIAADPALLDDARRRVLEEHLVPERAVWEAAAEVAAMFEALGGVFAERSHDVVDVRNRIVADLTGRPAPGLPACDHAYVLVAGDLAPALAATLDRARVRAIVTATGGPTSHTAIIARSLGVPAVVSVDGLVAAVHDGDVLVVDGDAGTVTVRPEAGDEPADLAPAGAPVFAGRGLTADGVHVPLLANVGTPAEALAAAAAGAEGIGLYRTESSFLGRTLAPSVEEQVATYRAVLEAFAGRTVVVRTLDAGAQQRLPFLVDHGEDNPALGVRGLRTSAAHPDLLEDQLRAVARAADGSGADVWVMAPMVATVEESDRFVALCAAQGLTTAGVMVEVPSAALVAGPILERAAFASVGTNDLTQYTMAADRSLGTVATLHDPWQPAVLQLVALTCAAGTARGRPVGVSGEAAVDPALACVLVGLGAAHLSVRPNALGPVAAGLARATLEQCRAAAAAALAAPTAERARLAALAALPPAETDVVAA</sequence>
<organism evidence="24 25">
    <name type="scientific">Cellulomonas marina</name>
    <dbReference type="NCBI Taxonomy" id="988821"/>
    <lineage>
        <taxon>Bacteria</taxon>
        <taxon>Bacillati</taxon>
        <taxon>Actinomycetota</taxon>
        <taxon>Actinomycetes</taxon>
        <taxon>Micrococcales</taxon>
        <taxon>Cellulomonadaceae</taxon>
        <taxon>Cellulomonas</taxon>
    </lineage>
</organism>
<dbReference type="Pfam" id="PF00391">
    <property type="entry name" value="PEP-utilizers"/>
    <property type="match status" value="1"/>
</dbReference>
<dbReference type="PANTHER" id="PTHR46244:SF3">
    <property type="entry name" value="PHOSPHOENOLPYRUVATE-PROTEIN PHOSPHOTRANSFERASE"/>
    <property type="match status" value="1"/>
</dbReference>
<dbReference type="GO" id="GO:0046872">
    <property type="term" value="F:metal ion binding"/>
    <property type="evidence" value="ECO:0007669"/>
    <property type="project" value="UniProtKB-KW"/>
</dbReference>
<evidence type="ECO:0000256" key="2">
    <source>
        <dbReference type="ARBA" id="ARBA00001946"/>
    </source>
</evidence>
<feature type="binding site" evidence="18">
    <location>
        <position position="290"/>
    </location>
    <ligand>
        <name>phosphoenolpyruvate</name>
        <dbReference type="ChEBI" id="CHEBI:58702"/>
    </ligand>
</feature>
<comment type="similarity">
    <text evidence="5 17">Belongs to the PEP-utilizing enzyme family.</text>
</comment>
<dbReference type="SUPFAM" id="SSF52009">
    <property type="entry name" value="Phosphohistidine domain"/>
    <property type="match status" value="1"/>
</dbReference>
<comment type="subcellular location">
    <subcellularLocation>
        <location evidence="4 17">Cytoplasm</location>
    </subcellularLocation>
</comment>
<proteinExistence type="inferred from homology"/>
<evidence type="ECO:0000256" key="18">
    <source>
        <dbReference type="PIRSR" id="PIRSR000732-2"/>
    </source>
</evidence>
<dbReference type="GO" id="GO:0005737">
    <property type="term" value="C:cytoplasm"/>
    <property type="evidence" value="ECO:0007669"/>
    <property type="project" value="UniProtKB-SubCell"/>
</dbReference>